<comment type="caution">
    <text evidence="1">The sequence shown here is derived from an EMBL/GenBank/DDBJ whole genome shotgun (WGS) entry which is preliminary data.</text>
</comment>
<dbReference type="Proteomes" id="UP001337305">
    <property type="component" value="Unassembled WGS sequence"/>
</dbReference>
<sequence length="149" mass="17697">MDKDTKLIEFQDQDINYKNQLEVNTSSKHAFFALNEGLHSWWGKISNSEFKAGGQFTIQFENDYWWTFKIIEYTPNSELIWKCIDGEPDFNKEWIGHVLHWKIEAYNGKRFINFHQVGLNPNIDCYDVCSTTWDRFITNGLKAFLEVDK</sequence>
<evidence type="ECO:0000313" key="2">
    <source>
        <dbReference type="Proteomes" id="UP001337305"/>
    </source>
</evidence>
<evidence type="ECO:0000313" key="1">
    <source>
        <dbReference type="EMBL" id="MEF3833330.1"/>
    </source>
</evidence>
<organism evidence="1 2">
    <name type="scientific">Flavivirga spongiicola</name>
    <dbReference type="NCBI Taxonomy" id="421621"/>
    <lineage>
        <taxon>Bacteria</taxon>
        <taxon>Pseudomonadati</taxon>
        <taxon>Bacteroidota</taxon>
        <taxon>Flavobacteriia</taxon>
        <taxon>Flavobacteriales</taxon>
        <taxon>Flavobacteriaceae</taxon>
        <taxon>Flavivirga</taxon>
    </lineage>
</organism>
<evidence type="ECO:0008006" key="3">
    <source>
        <dbReference type="Google" id="ProtNLM"/>
    </source>
</evidence>
<proteinExistence type="predicted"/>
<gene>
    <name evidence="1" type="ORF">N1F79_09330</name>
</gene>
<dbReference type="Gene3D" id="3.30.530.20">
    <property type="match status" value="1"/>
</dbReference>
<reference evidence="1 2" key="1">
    <citation type="submission" date="2022-09" db="EMBL/GenBank/DDBJ databases">
        <title>Genome sequencing of Flavivirga sp. MEBiC05379.</title>
        <authorList>
            <person name="Oh H.-M."/>
            <person name="Kwon K.K."/>
            <person name="Park M.J."/>
            <person name="Yang S.-H."/>
        </authorList>
    </citation>
    <scope>NUCLEOTIDE SEQUENCE [LARGE SCALE GENOMIC DNA]</scope>
    <source>
        <strain evidence="1 2">MEBiC05379</strain>
    </source>
</reference>
<dbReference type="SUPFAM" id="SSF55961">
    <property type="entry name" value="Bet v1-like"/>
    <property type="match status" value="1"/>
</dbReference>
<accession>A0ABU7XRH1</accession>
<keyword evidence="2" id="KW-1185">Reference proteome</keyword>
<dbReference type="InterPro" id="IPR023393">
    <property type="entry name" value="START-like_dom_sf"/>
</dbReference>
<protein>
    <recommendedName>
        <fullName evidence="3">SRPBCC domain-containing protein</fullName>
    </recommendedName>
</protein>
<dbReference type="RefSeq" id="WP_303305678.1">
    <property type="nucleotide sequence ID" value="NZ_JAODOP010000004.1"/>
</dbReference>
<dbReference type="EMBL" id="JAODOP010000004">
    <property type="protein sequence ID" value="MEF3833330.1"/>
    <property type="molecule type" value="Genomic_DNA"/>
</dbReference>
<name>A0ABU7XRH1_9FLAO</name>